<keyword evidence="1" id="KW-1133">Transmembrane helix</keyword>
<dbReference type="GO" id="GO:0009390">
    <property type="term" value="C:dimethyl sulfoxide reductase complex"/>
    <property type="evidence" value="ECO:0007669"/>
    <property type="project" value="TreeGrafter"/>
</dbReference>
<evidence type="ECO:0000313" key="2">
    <source>
        <dbReference type="EMBL" id="EEZ61488.1"/>
    </source>
</evidence>
<dbReference type="Proteomes" id="UP000006001">
    <property type="component" value="Unassembled WGS sequence"/>
</dbReference>
<feature type="transmembrane region" description="Helical" evidence="1">
    <location>
        <begin position="115"/>
        <end position="141"/>
    </location>
</feature>
<organism evidence="2 3">
    <name type="scientific">Slackia exigua (strain ATCC 700122 / DSM 15923 / CIP 105133 / JCM 11022 / KCTC 5966 / S-7)</name>
    <dbReference type="NCBI Taxonomy" id="649764"/>
    <lineage>
        <taxon>Bacteria</taxon>
        <taxon>Bacillati</taxon>
        <taxon>Actinomycetota</taxon>
        <taxon>Coriobacteriia</taxon>
        <taxon>Eggerthellales</taxon>
        <taxon>Eggerthellaceae</taxon>
        <taxon>Slackia</taxon>
    </lineage>
</organism>
<dbReference type="EMBL" id="ACUX02000006">
    <property type="protein sequence ID" value="EEZ61488.1"/>
    <property type="molecule type" value="Genomic_DNA"/>
</dbReference>
<dbReference type="PANTHER" id="PTHR38095:SF1">
    <property type="entry name" value="ANAEROBIC DIMETHYL SULFOXIDE REDUCTASE CHAIN YNFH"/>
    <property type="match status" value="1"/>
</dbReference>
<protein>
    <recommendedName>
        <fullName evidence="4">DMSO reductase, anchor subunit DmsC</fullName>
    </recommendedName>
</protein>
<name>D0WG75_SLAES</name>
<feature type="transmembrane region" description="Helical" evidence="1">
    <location>
        <begin position="153"/>
        <end position="174"/>
    </location>
</feature>
<accession>D0WG75</accession>
<dbReference type="PANTHER" id="PTHR38095">
    <property type="entry name" value="ANAEROBIC DIMETHYL SULFOXIDE REDUCTASE CHAIN YNFH"/>
    <property type="match status" value="1"/>
</dbReference>
<dbReference type="InterPro" id="IPR007059">
    <property type="entry name" value="DmsC"/>
</dbReference>
<dbReference type="GO" id="GO:0019645">
    <property type="term" value="P:anaerobic electron transport chain"/>
    <property type="evidence" value="ECO:0007669"/>
    <property type="project" value="InterPro"/>
</dbReference>
<feature type="transmembrane region" description="Helical" evidence="1">
    <location>
        <begin position="49"/>
        <end position="70"/>
    </location>
</feature>
<feature type="transmembrane region" description="Helical" evidence="1">
    <location>
        <begin position="90"/>
        <end position="108"/>
    </location>
</feature>
<dbReference type="GO" id="GO:0009389">
    <property type="term" value="F:dimethyl sulfoxide reductase activity"/>
    <property type="evidence" value="ECO:0007669"/>
    <property type="project" value="TreeGrafter"/>
</dbReference>
<dbReference type="Pfam" id="PF04976">
    <property type="entry name" value="DmsC"/>
    <property type="match status" value="1"/>
</dbReference>
<feature type="transmembrane region" description="Helical" evidence="1">
    <location>
        <begin position="256"/>
        <end position="278"/>
    </location>
</feature>
<reference evidence="2" key="1">
    <citation type="submission" date="2009-10" db="EMBL/GenBank/DDBJ databases">
        <authorList>
            <person name="Weinstock G."/>
            <person name="Sodergren E."/>
            <person name="Clifton S."/>
            <person name="Fulton L."/>
            <person name="Fulton B."/>
            <person name="Courtney L."/>
            <person name="Fronick C."/>
            <person name="Harrison M."/>
            <person name="Strong C."/>
            <person name="Farmer C."/>
            <person name="Delahaunty K."/>
            <person name="Markovic C."/>
            <person name="Hall O."/>
            <person name="Minx P."/>
            <person name="Tomlinson C."/>
            <person name="Mitreva M."/>
            <person name="Nelson J."/>
            <person name="Hou S."/>
            <person name="Wollam A."/>
            <person name="Pepin K.H."/>
            <person name="Johnson M."/>
            <person name="Bhonagiri V."/>
            <person name="Nash W.E."/>
            <person name="Warren W."/>
            <person name="Chinwalla A."/>
            <person name="Mardis E.R."/>
            <person name="Wilson R.K."/>
        </authorList>
    </citation>
    <scope>NUCLEOTIDE SEQUENCE [LARGE SCALE GENOMIC DNA]</scope>
    <source>
        <strain evidence="2">ATCC 700122</strain>
    </source>
</reference>
<keyword evidence="3" id="KW-1185">Reference proteome</keyword>
<dbReference type="GeneID" id="85007405"/>
<proteinExistence type="predicted"/>
<keyword evidence="1" id="KW-0472">Membrane</keyword>
<dbReference type="eggNOG" id="COG3302">
    <property type="taxonomic scope" value="Bacteria"/>
</dbReference>
<dbReference type="HOGENOM" id="CLU_064909_0_0_11"/>
<sequence>MNGGFNGQTLAVFTALAPAGAVAFLCLATFLLVRRPALDGGQFDRLGKWLFVPIAVVWAGFIASATHLGMPSNALYVVFGIGRSPLSNEVAAVIAFLFFSGVFWLYMYRIGHAHALSLVLLAAAMASAVLMLACMALAYGVDTVVSWHTWHTPANLLATAAFSGPALASAVLLVAEVDSRMWPRVLIAISAVALVVGTALLLSYLTFLSEARNNVIGALSLVDDLPLIIAVHAVVGGVGLCLQTAGLSLKVSRARGIVFSLVGWLLVIAASLIVRFPFYDAYLSVGF</sequence>
<dbReference type="GO" id="GO:0005886">
    <property type="term" value="C:plasma membrane"/>
    <property type="evidence" value="ECO:0007669"/>
    <property type="project" value="TreeGrafter"/>
</dbReference>
<dbReference type="OrthoDB" id="3177921at2"/>
<evidence type="ECO:0000313" key="3">
    <source>
        <dbReference type="Proteomes" id="UP000006001"/>
    </source>
</evidence>
<gene>
    <name evidence="2" type="ORF">HMPREF0762_00826</name>
</gene>
<evidence type="ECO:0000256" key="1">
    <source>
        <dbReference type="SAM" id="Phobius"/>
    </source>
</evidence>
<feature type="transmembrane region" description="Helical" evidence="1">
    <location>
        <begin position="227"/>
        <end position="249"/>
    </location>
</feature>
<keyword evidence="1" id="KW-0812">Transmembrane</keyword>
<feature type="transmembrane region" description="Helical" evidence="1">
    <location>
        <begin position="186"/>
        <end position="207"/>
    </location>
</feature>
<dbReference type="STRING" id="649764.HMPREF0762_00826"/>
<comment type="caution">
    <text evidence="2">The sequence shown here is derived from an EMBL/GenBank/DDBJ whole genome shotgun (WGS) entry which is preliminary data.</text>
</comment>
<dbReference type="AlphaFoldDB" id="D0WG75"/>
<dbReference type="RefSeq" id="WP_006362076.1">
    <property type="nucleotide sequence ID" value="NZ_GG700630.1"/>
</dbReference>
<evidence type="ECO:0008006" key="4">
    <source>
        <dbReference type="Google" id="ProtNLM"/>
    </source>
</evidence>
<feature type="transmembrane region" description="Helical" evidence="1">
    <location>
        <begin position="12"/>
        <end position="33"/>
    </location>
</feature>